<feature type="compositionally biased region" description="Polar residues" evidence="1">
    <location>
        <begin position="428"/>
        <end position="445"/>
    </location>
</feature>
<feature type="compositionally biased region" description="Polar residues" evidence="1">
    <location>
        <begin position="385"/>
        <end position="395"/>
    </location>
</feature>
<organism evidence="2 3">
    <name type="scientific">Chlamydia pecorum (strain ATCC VR-628 / DSM 29919 / E58)</name>
    <name type="common">Chlamydophila pecorum</name>
    <dbReference type="NCBI Taxonomy" id="331635"/>
    <lineage>
        <taxon>Bacteria</taxon>
        <taxon>Pseudomonadati</taxon>
        <taxon>Chlamydiota</taxon>
        <taxon>Chlamydiia</taxon>
        <taxon>Chlamydiales</taxon>
        <taxon>Chlamydiaceae</taxon>
        <taxon>Chlamydia/Chlamydophila group</taxon>
        <taxon>Chlamydia</taxon>
    </lineage>
</organism>
<feature type="region of interest" description="Disordered" evidence="1">
    <location>
        <begin position="342"/>
        <end position="370"/>
    </location>
</feature>
<feature type="compositionally biased region" description="Low complexity" evidence="1">
    <location>
        <begin position="342"/>
        <end position="352"/>
    </location>
</feature>
<feature type="compositionally biased region" description="Low complexity" evidence="1">
    <location>
        <begin position="34"/>
        <end position="45"/>
    </location>
</feature>
<feature type="region of interest" description="Disordered" evidence="1">
    <location>
        <begin position="382"/>
        <end position="445"/>
    </location>
</feature>
<protein>
    <submittedName>
        <fullName evidence="2">Uncharacterized protein</fullName>
    </submittedName>
</protein>
<reference evidence="2 3" key="1">
    <citation type="journal article" date="2011" name="J. Bacteriol.">
        <title>Genome sequence of the obligate intracellular animal pathogen Chlamydia pecorum E58.</title>
        <authorList>
            <person name="Mojica S."/>
            <person name="Huot Creasy H."/>
            <person name="Daugherty S."/>
            <person name="Read T.D."/>
            <person name="Kim T."/>
            <person name="Kaltenboeck B."/>
            <person name="Bavoil P."/>
            <person name="Myers G.S."/>
        </authorList>
    </citation>
    <scope>NUCLEOTIDE SEQUENCE [LARGE SCALE GENOMIC DNA]</scope>
    <source>
        <strain evidence="2 3">E58</strain>
    </source>
</reference>
<gene>
    <name evidence="2" type="ordered locus">G5S_0802</name>
</gene>
<dbReference type="KEGG" id="cpm:G5S_0802"/>
<name>A0AA34RDI9_CHLPE</name>
<evidence type="ECO:0000256" key="1">
    <source>
        <dbReference type="SAM" id="MobiDB-lite"/>
    </source>
</evidence>
<feature type="compositionally biased region" description="Low complexity" evidence="1">
    <location>
        <begin position="1"/>
        <end position="15"/>
    </location>
</feature>
<dbReference type="RefSeq" id="WP_013712824.1">
    <property type="nucleotide sequence ID" value="NC_015408.1"/>
</dbReference>
<evidence type="ECO:0000313" key="3">
    <source>
        <dbReference type="Proteomes" id="UP000008305"/>
    </source>
</evidence>
<sequence>MSVSGSGNVSPGSGNIDPSLFRRTTGESSVGRKSSLTSESTSTAAEKQEGLVQSGAAASYGTETNINEAKYRETQRKSSSSPKSRLKGPFSRVKAGVQGFLKGFGSRASRVSARNAEARGEGVSMIPTEISMMPKKNRVSPEMQRFYLDAVSMGESSSDVSMLSFDSLKSSDLRTPLLLEGNLSASEVSSTASFGSFQKAASFEESSNLCSVARLGGEAISTLLDPNIETSSLVRRAALTTNEGMIDLADLENALASTSMETLATPLSSKGDFSAQSVDTDVVENKPGMAMGVSSSGVIEDNAKAQEKKESQKQLQEDQEMLARAMAGLLMKSQYGEVYVPETSSSWSSPSTRFPPPKISGTIAHPSSSKAKKTSFFGSLESHRTFSSSGGSQKASMDIPFTPSQSSEGGYRFPIARDSSWFPKDSEPSSTEFHLPESSSKNLTSIPREGIPRAVESGIGGALGNDAVSSSYQFDSFSGFSALAPLPRSTQEYKHLLEHYKGPGGPPDPLIYQYRNVAVEPPIILRPPQPYGGSASRFVVQGKPEASSVHDDGGSASDQGKRDEDFFIEMFSEEEESGKTSTDIGS</sequence>
<feature type="region of interest" description="Disordered" evidence="1">
    <location>
        <begin position="1"/>
        <end position="91"/>
    </location>
</feature>
<dbReference type="AlphaFoldDB" id="A0AA34RDI9"/>
<feature type="compositionally biased region" description="Basic and acidic residues" evidence="1">
    <location>
        <begin position="548"/>
        <end position="564"/>
    </location>
</feature>
<dbReference type="EMBL" id="CP002608">
    <property type="protein sequence ID" value="AEB41746.1"/>
    <property type="molecule type" value="Genomic_DNA"/>
</dbReference>
<feature type="region of interest" description="Disordered" evidence="1">
    <location>
        <begin position="528"/>
        <end position="564"/>
    </location>
</feature>
<evidence type="ECO:0000313" key="2">
    <source>
        <dbReference type="EMBL" id="AEB41746.1"/>
    </source>
</evidence>
<accession>A0AA34RDI9</accession>
<dbReference type="Proteomes" id="UP000008305">
    <property type="component" value="Chromosome"/>
</dbReference>
<keyword evidence="3" id="KW-1185">Reference proteome</keyword>
<proteinExistence type="predicted"/>